<organism evidence="3 4">
    <name type="scientific">Clostridium oryzae</name>
    <dbReference type="NCBI Taxonomy" id="1450648"/>
    <lineage>
        <taxon>Bacteria</taxon>
        <taxon>Bacillati</taxon>
        <taxon>Bacillota</taxon>
        <taxon>Clostridia</taxon>
        <taxon>Eubacteriales</taxon>
        <taxon>Clostridiaceae</taxon>
        <taxon>Clostridium</taxon>
    </lineage>
</organism>
<dbReference type="Pfam" id="PF04961">
    <property type="entry name" value="FTCD_C"/>
    <property type="match status" value="1"/>
</dbReference>
<dbReference type="Gene3D" id="1.20.120.680">
    <property type="entry name" value="Formiminotetrahydrofolate cyclodeaminase monomer, up-and-down helical bundle"/>
    <property type="match status" value="1"/>
</dbReference>
<dbReference type="RefSeq" id="WP_079423364.1">
    <property type="nucleotide sequence ID" value="NZ_MZGV01000015.1"/>
</dbReference>
<dbReference type="InterPro" id="IPR007044">
    <property type="entry name" value="Cyclodeamin/CycHdrlase"/>
</dbReference>
<dbReference type="SUPFAM" id="SSF101262">
    <property type="entry name" value="Methenyltetrahydrofolate cyclohydrolase-like"/>
    <property type="match status" value="1"/>
</dbReference>
<evidence type="ECO:0000313" key="4">
    <source>
        <dbReference type="Proteomes" id="UP000190080"/>
    </source>
</evidence>
<dbReference type="AlphaFoldDB" id="A0A1V4IRF1"/>
<comment type="caution">
    <text evidence="3">The sequence shown here is derived from an EMBL/GenBank/DDBJ whole genome shotgun (WGS) entry which is preliminary data.</text>
</comment>
<keyword evidence="1" id="KW-0472">Membrane</keyword>
<protein>
    <submittedName>
        <fullName evidence="3">Methenyltetrahydrofolate cyclohydrolase</fullName>
        <ecNumber evidence="3">3.5.4.9</ecNumber>
    </submittedName>
</protein>
<evidence type="ECO:0000259" key="2">
    <source>
        <dbReference type="Pfam" id="PF04961"/>
    </source>
</evidence>
<dbReference type="STRING" id="1450648.CLORY_17530"/>
<evidence type="ECO:0000313" key="3">
    <source>
        <dbReference type="EMBL" id="OPJ62384.1"/>
    </source>
</evidence>
<accession>A0A1V4IRF1</accession>
<evidence type="ECO:0000256" key="1">
    <source>
        <dbReference type="SAM" id="Phobius"/>
    </source>
</evidence>
<sequence length="213" mass="23494">MYKDYSINKFIEELSSDLPAPGGGGAAALAGAIGAALGAMVFSLTVNKKIYQSYDEATKKIVDDNLQKLINAKNEFLDMIDKDAQAFTSLMDTFKLPKTTEEEQKLRKAKLQEGYEASMEAPLNVAKKAYEIFDYILSTCEYGNKGVISDAGVAAIMLQAAIEASVLNVRVNLAYIENENHIFDINTICDDLIREGLEKRTEILAKVYGEIEK</sequence>
<dbReference type="OrthoDB" id="7959174at2"/>
<dbReference type="Proteomes" id="UP000190080">
    <property type="component" value="Unassembled WGS sequence"/>
</dbReference>
<name>A0A1V4IRF1_9CLOT</name>
<reference evidence="3 4" key="1">
    <citation type="submission" date="2017-03" db="EMBL/GenBank/DDBJ databases">
        <title>Genome sequence of Clostridium oryzae DSM 28571.</title>
        <authorList>
            <person name="Poehlein A."/>
            <person name="Daniel R."/>
        </authorList>
    </citation>
    <scope>NUCLEOTIDE SEQUENCE [LARGE SCALE GENOMIC DNA]</scope>
    <source>
        <strain evidence="3 4">DSM 28571</strain>
    </source>
</reference>
<dbReference type="EC" id="3.5.4.9" evidence="3"/>
<gene>
    <name evidence="3" type="primary">fchA</name>
    <name evidence="3" type="ORF">CLORY_17530</name>
</gene>
<proteinExistence type="predicted"/>
<feature type="transmembrane region" description="Helical" evidence="1">
    <location>
        <begin position="26"/>
        <end position="46"/>
    </location>
</feature>
<dbReference type="InterPro" id="IPR036178">
    <property type="entry name" value="Formintransfe-cycloase-like_sf"/>
</dbReference>
<keyword evidence="3" id="KW-0378">Hydrolase</keyword>
<dbReference type="GO" id="GO:0004477">
    <property type="term" value="F:methenyltetrahydrofolate cyclohydrolase activity"/>
    <property type="evidence" value="ECO:0007669"/>
    <property type="project" value="UniProtKB-EC"/>
</dbReference>
<keyword evidence="1" id="KW-0812">Transmembrane</keyword>
<keyword evidence="1" id="KW-1133">Transmembrane helix</keyword>
<dbReference type="EMBL" id="MZGV01000015">
    <property type="protein sequence ID" value="OPJ62384.1"/>
    <property type="molecule type" value="Genomic_DNA"/>
</dbReference>
<feature type="domain" description="Cyclodeaminase/cyclohydrolase" evidence="2">
    <location>
        <begin position="6"/>
        <end position="186"/>
    </location>
</feature>
<keyword evidence="4" id="KW-1185">Reference proteome</keyword>